<keyword evidence="1" id="KW-0472">Membrane</keyword>
<feature type="chain" id="PRO_5001761827" evidence="2">
    <location>
        <begin position="21"/>
        <end position="388"/>
    </location>
</feature>
<dbReference type="AlphaFoldDB" id="A0A081PHF0"/>
<evidence type="ECO:0000256" key="2">
    <source>
        <dbReference type="SAM" id="SignalP"/>
    </source>
</evidence>
<reference evidence="4 5" key="1">
    <citation type="journal article" date="1992" name="Int. J. Syst. Bacteriol.">
        <title>Sphingobacterium antarcticus sp. nov. a Psychrotrophic Bacterium from the Soils of Schirmacher Oasis, Antarctica.</title>
        <authorList>
            <person name="Shivaji S."/>
            <person name="Ray M.K."/>
            <person name="Rao N.S."/>
            <person name="Saiserr L."/>
            <person name="Jagannadham M.V."/>
            <person name="Kumar G.S."/>
            <person name="Reddy G."/>
            <person name="Bhargava P.M."/>
        </authorList>
    </citation>
    <scope>NUCLEOTIDE SEQUENCE [LARGE SCALE GENOMIC DNA]</scope>
    <source>
        <strain evidence="4 5">4BY</strain>
    </source>
</reference>
<dbReference type="InterPro" id="IPR012424">
    <property type="entry name" value="Conjugative_transposon_TraJ_C"/>
</dbReference>
<gene>
    <name evidence="4" type="ORF">N180_20730</name>
</gene>
<keyword evidence="5" id="KW-1185">Reference proteome</keyword>
<keyword evidence="1" id="KW-1133">Transmembrane helix</keyword>
<feature type="signal peptide" evidence="2">
    <location>
        <begin position="1"/>
        <end position="20"/>
    </location>
</feature>
<feature type="transmembrane region" description="Helical" evidence="1">
    <location>
        <begin position="56"/>
        <end position="82"/>
    </location>
</feature>
<feature type="transmembrane region" description="Helical" evidence="1">
    <location>
        <begin position="326"/>
        <end position="346"/>
    </location>
</feature>
<keyword evidence="2" id="KW-0732">Signal</keyword>
<accession>A0A081PHF0</accession>
<comment type="caution">
    <text evidence="4">The sequence shown here is derived from an EMBL/GenBank/DDBJ whole genome shotgun (WGS) entry which is preliminary data.</text>
</comment>
<evidence type="ECO:0000313" key="4">
    <source>
        <dbReference type="EMBL" id="KEQ30123.1"/>
    </source>
</evidence>
<proteinExistence type="predicted"/>
<dbReference type="RefSeq" id="WP_037440461.1">
    <property type="nucleotide sequence ID" value="NZ_JNFF01000049.1"/>
</dbReference>
<dbReference type="EMBL" id="JNFF01000049">
    <property type="protein sequence ID" value="KEQ30123.1"/>
    <property type="molecule type" value="Genomic_DNA"/>
</dbReference>
<dbReference type="eggNOG" id="ENOG502ZA72">
    <property type="taxonomic scope" value="Bacteria"/>
</dbReference>
<keyword evidence="1" id="KW-0812">Transmembrane</keyword>
<feature type="transmembrane region" description="Helical" evidence="1">
    <location>
        <begin position="229"/>
        <end position="259"/>
    </location>
</feature>
<evidence type="ECO:0000256" key="1">
    <source>
        <dbReference type="SAM" id="Phobius"/>
    </source>
</evidence>
<sequence>MKKIHLICLLLLMQTGYAFSQGPAVNEDYKKTINFLQGDGVTESGPMVLVEELRKAIIPIFDVFIKDAQALAAVFMIIFFALKSYEMMSGDKQLEVMPLLRPFGLLMVIIWWGTFVQIVAYPTEVIAKKAKAKFEIEQAKVNDLRYRRAELQMKVVNELYALSAEAEVAKNDAEKANEDVGFLDSAWDDFKGAVINPVIEYQERLEISMKLLATQITELFGLWTLRTGVLLIFVIQVIYASILIILGPFAVAASILPAFRDSLSTWIARFISVNLYLGIGYIIMLLVTVLQNFAMKAEIAKYQELIGLDGMTPNPGALAVFNNNGLLSFGTVVVSYLIGAIAMFTVPSISTWIISTSGISSAAATAGRAASGAGQSAGAAVSRAFTKV</sequence>
<protein>
    <submittedName>
        <fullName evidence="4">Plasmid transfer protein</fullName>
    </submittedName>
</protein>
<evidence type="ECO:0000259" key="3">
    <source>
        <dbReference type="Pfam" id="PF07863"/>
    </source>
</evidence>
<dbReference type="Proteomes" id="UP000028007">
    <property type="component" value="Unassembled WGS sequence"/>
</dbReference>
<feature type="domain" description="Conjugative transposon TraJ C-terminal" evidence="3">
    <location>
        <begin position="51"/>
        <end position="380"/>
    </location>
</feature>
<feature type="transmembrane region" description="Helical" evidence="1">
    <location>
        <begin position="103"/>
        <end position="121"/>
    </location>
</feature>
<name>A0A081PHF0_9SPHI</name>
<dbReference type="OrthoDB" id="1222125at2"/>
<feature type="transmembrane region" description="Helical" evidence="1">
    <location>
        <begin position="266"/>
        <end position="287"/>
    </location>
</feature>
<evidence type="ECO:0000313" key="5">
    <source>
        <dbReference type="Proteomes" id="UP000028007"/>
    </source>
</evidence>
<dbReference type="Pfam" id="PF07863">
    <property type="entry name" value="CtnDOT_TraJ"/>
    <property type="match status" value="1"/>
</dbReference>
<organism evidence="4 5">
    <name type="scientific">Pedobacter antarcticus 4BY</name>
    <dbReference type="NCBI Taxonomy" id="1358423"/>
    <lineage>
        <taxon>Bacteria</taxon>
        <taxon>Pseudomonadati</taxon>
        <taxon>Bacteroidota</taxon>
        <taxon>Sphingobacteriia</taxon>
        <taxon>Sphingobacteriales</taxon>
        <taxon>Sphingobacteriaceae</taxon>
        <taxon>Pedobacter</taxon>
    </lineage>
</organism>